<feature type="domain" description="Pirin N-terminal" evidence="4">
    <location>
        <begin position="15"/>
        <end position="123"/>
    </location>
</feature>
<name>A0A3E2NW48_9SPHI</name>
<evidence type="ECO:0000259" key="4">
    <source>
        <dbReference type="Pfam" id="PF02678"/>
    </source>
</evidence>
<dbReference type="CDD" id="cd02910">
    <property type="entry name" value="cupin_Yhhw_N"/>
    <property type="match status" value="1"/>
</dbReference>
<accession>A0A3E2NW48</accession>
<keyword evidence="2" id="KW-0479">Metal-binding</keyword>
<dbReference type="InterPro" id="IPR012093">
    <property type="entry name" value="Pirin"/>
</dbReference>
<dbReference type="InterPro" id="IPR003829">
    <property type="entry name" value="Pirin_N_dom"/>
</dbReference>
<dbReference type="GO" id="GO:0046872">
    <property type="term" value="F:metal ion binding"/>
    <property type="evidence" value="ECO:0007669"/>
    <property type="project" value="UniProtKB-KW"/>
</dbReference>
<evidence type="ECO:0000313" key="6">
    <source>
        <dbReference type="EMBL" id="RFZ85222.1"/>
    </source>
</evidence>
<evidence type="ECO:0000256" key="3">
    <source>
        <dbReference type="RuleBase" id="RU003457"/>
    </source>
</evidence>
<feature type="binding site" evidence="2">
    <location>
        <position position="63"/>
    </location>
    <ligand>
        <name>Fe cation</name>
        <dbReference type="ChEBI" id="CHEBI:24875"/>
    </ligand>
</feature>
<feature type="domain" description="Quercetin 2,3-dioxygenase C-terminal cupin" evidence="5">
    <location>
        <begin position="150"/>
        <end position="235"/>
    </location>
</feature>
<feature type="binding site" evidence="2">
    <location>
        <position position="61"/>
    </location>
    <ligand>
        <name>Fe cation</name>
        <dbReference type="ChEBI" id="CHEBI:24875"/>
    </ligand>
</feature>
<gene>
    <name evidence="6" type="ORF">DYU05_06365</name>
</gene>
<dbReference type="InterPro" id="IPR014710">
    <property type="entry name" value="RmlC-like_jellyroll"/>
</dbReference>
<sequence>MIDMKTVFHSAGSRGFADHDWLKSNHSFSFSGYYNPDRIGFGALRVLNDDKVKGGRGFGEHPHDNMEIISIPLKGGLVHMDSLGNSAIIRPGEVQAMSAGTGIYHTEYNQDENLDVEFLQIWLYPDKRNVTPRYDQYVIPFGDKNVLHQVLSSSEDDSGVWIHQQAWFHMGEFDKDMSLTYKMKNPSDGLYIFVIAGSVITADCTLQARDGLGIWEIGEVPLTVTMGSKVLLMEVPMKY</sequence>
<reference evidence="6 7" key="1">
    <citation type="submission" date="2018-08" db="EMBL/GenBank/DDBJ databases">
        <title>Mucilaginibacter terrae sp. nov., isolated from manganese diggings.</title>
        <authorList>
            <person name="Huang Y."/>
            <person name="Zhou Z."/>
        </authorList>
    </citation>
    <scope>NUCLEOTIDE SEQUENCE [LARGE SCALE GENOMIC DNA]</scope>
    <source>
        <strain evidence="6 7">ZH6</strain>
    </source>
</reference>
<evidence type="ECO:0000256" key="1">
    <source>
        <dbReference type="ARBA" id="ARBA00008416"/>
    </source>
</evidence>
<dbReference type="Proteomes" id="UP000260823">
    <property type="component" value="Unassembled WGS sequence"/>
</dbReference>
<dbReference type="Pfam" id="PF02678">
    <property type="entry name" value="Pirin"/>
    <property type="match status" value="1"/>
</dbReference>
<dbReference type="PANTHER" id="PTHR43212:SF3">
    <property type="entry name" value="QUERCETIN 2,3-DIOXYGENASE"/>
    <property type="match status" value="1"/>
</dbReference>
<comment type="caution">
    <text evidence="6">The sequence shown here is derived from an EMBL/GenBank/DDBJ whole genome shotgun (WGS) entry which is preliminary data.</text>
</comment>
<evidence type="ECO:0000313" key="7">
    <source>
        <dbReference type="Proteomes" id="UP000260823"/>
    </source>
</evidence>
<proteinExistence type="inferred from homology"/>
<evidence type="ECO:0000256" key="2">
    <source>
        <dbReference type="PIRSR" id="PIRSR006232-1"/>
    </source>
</evidence>
<dbReference type="PIRSF" id="PIRSF006232">
    <property type="entry name" value="Pirin"/>
    <property type="match status" value="1"/>
</dbReference>
<feature type="binding site" evidence="2">
    <location>
        <position position="107"/>
    </location>
    <ligand>
        <name>Fe cation</name>
        <dbReference type="ChEBI" id="CHEBI:24875"/>
    </ligand>
</feature>
<dbReference type="Pfam" id="PF17954">
    <property type="entry name" value="Pirin_C_2"/>
    <property type="match status" value="1"/>
</dbReference>
<evidence type="ECO:0000259" key="5">
    <source>
        <dbReference type="Pfam" id="PF17954"/>
    </source>
</evidence>
<dbReference type="OrthoDB" id="321327at2"/>
<feature type="binding site" evidence="2">
    <location>
        <position position="105"/>
    </location>
    <ligand>
        <name>Fe cation</name>
        <dbReference type="ChEBI" id="CHEBI:24875"/>
    </ligand>
</feature>
<keyword evidence="7" id="KW-1185">Reference proteome</keyword>
<comment type="cofactor">
    <cofactor evidence="2">
        <name>Fe cation</name>
        <dbReference type="ChEBI" id="CHEBI:24875"/>
    </cofactor>
    <text evidence="2">Binds 1 Fe cation per subunit.</text>
</comment>
<dbReference type="InterPro" id="IPR041602">
    <property type="entry name" value="Quercetinase_C"/>
</dbReference>
<dbReference type="Gene3D" id="2.60.120.10">
    <property type="entry name" value="Jelly Rolls"/>
    <property type="match status" value="2"/>
</dbReference>
<dbReference type="EMBL" id="QWDE01000001">
    <property type="protein sequence ID" value="RFZ85222.1"/>
    <property type="molecule type" value="Genomic_DNA"/>
</dbReference>
<keyword evidence="2" id="KW-0408">Iron</keyword>
<protein>
    <submittedName>
        <fullName evidence="6">Pirin family protein</fullName>
    </submittedName>
</protein>
<organism evidence="6 7">
    <name type="scientific">Mucilaginibacter terrenus</name>
    <dbReference type="NCBI Taxonomy" id="2482727"/>
    <lineage>
        <taxon>Bacteria</taxon>
        <taxon>Pseudomonadati</taxon>
        <taxon>Bacteroidota</taxon>
        <taxon>Sphingobacteriia</taxon>
        <taxon>Sphingobacteriales</taxon>
        <taxon>Sphingobacteriaceae</taxon>
        <taxon>Mucilaginibacter</taxon>
    </lineage>
</organism>
<dbReference type="InterPro" id="IPR011051">
    <property type="entry name" value="RmlC_Cupin_sf"/>
</dbReference>
<dbReference type="AlphaFoldDB" id="A0A3E2NW48"/>
<dbReference type="SUPFAM" id="SSF51182">
    <property type="entry name" value="RmlC-like cupins"/>
    <property type="match status" value="1"/>
</dbReference>
<comment type="similarity">
    <text evidence="1 3">Belongs to the pirin family.</text>
</comment>
<dbReference type="PANTHER" id="PTHR43212">
    <property type="entry name" value="QUERCETIN 2,3-DIOXYGENASE"/>
    <property type="match status" value="1"/>
</dbReference>